<dbReference type="InterPro" id="IPR009781">
    <property type="entry name" value="DUF1345"/>
</dbReference>
<organism evidence="2 3">
    <name type="scientific">Rhizobium terricola</name>
    <dbReference type="NCBI Taxonomy" id="2728849"/>
    <lineage>
        <taxon>Bacteria</taxon>
        <taxon>Pseudomonadati</taxon>
        <taxon>Pseudomonadota</taxon>
        <taxon>Alphaproteobacteria</taxon>
        <taxon>Hyphomicrobiales</taxon>
        <taxon>Rhizobiaceae</taxon>
        <taxon>Rhizobium/Agrobacterium group</taxon>
        <taxon>Rhizobium</taxon>
    </lineage>
</organism>
<keyword evidence="1" id="KW-0472">Membrane</keyword>
<keyword evidence="1" id="KW-1133">Transmembrane helix</keyword>
<feature type="transmembrane region" description="Helical" evidence="1">
    <location>
        <begin position="193"/>
        <end position="215"/>
    </location>
</feature>
<evidence type="ECO:0000313" key="3">
    <source>
        <dbReference type="Proteomes" id="UP000541470"/>
    </source>
</evidence>
<dbReference type="RefSeq" id="WP_169588167.1">
    <property type="nucleotide sequence ID" value="NZ_JABBGK010000001.1"/>
</dbReference>
<evidence type="ECO:0000313" key="2">
    <source>
        <dbReference type="EMBL" id="NML73665.1"/>
    </source>
</evidence>
<comment type="caution">
    <text evidence="2">The sequence shown here is derived from an EMBL/GenBank/DDBJ whole genome shotgun (WGS) entry which is preliminary data.</text>
</comment>
<proteinExistence type="predicted"/>
<evidence type="ECO:0000256" key="1">
    <source>
        <dbReference type="SAM" id="Phobius"/>
    </source>
</evidence>
<sequence length="219" mass="23457">MASLFDRTIAHRHGPFYAGLWAGLVAALAAFLIKPRLTLDAGAVVFFFSYLALIGLRMPQLTADYLRDNAEQADEPAPVILVVTLGAVVIAVVTLFLALNRTSGGSTLGLVLSFLSVVGGWATIHTMSAIHYAHLYWRPETTADGADNKGGLAFPETEAPCGWDFLYFSFVVGMTAQTSDTDITSTRMRRINLLHAVVSYFFNTVLIAAAVNGAVSLAG</sequence>
<dbReference type="Proteomes" id="UP000541470">
    <property type="component" value="Unassembled WGS sequence"/>
</dbReference>
<name>A0A7Y0FVB2_9HYPH</name>
<feature type="transmembrane region" description="Helical" evidence="1">
    <location>
        <begin position="77"/>
        <end position="99"/>
    </location>
</feature>
<accession>A0A7Y0FVB2</accession>
<feature type="transmembrane region" description="Helical" evidence="1">
    <location>
        <begin position="39"/>
        <end position="56"/>
    </location>
</feature>
<dbReference type="Pfam" id="PF07077">
    <property type="entry name" value="DUF1345"/>
    <property type="match status" value="1"/>
</dbReference>
<reference evidence="2 3" key="1">
    <citation type="submission" date="2020-04" db="EMBL/GenBank/DDBJ databases">
        <title>Rhizobium sp. S-51 isolated from soil.</title>
        <authorList>
            <person name="Dahal R.H."/>
        </authorList>
    </citation>
    <scope>NUCLEOTIDE SEQUENCE [LARGE SCALE GENOMIC DNA]</scope>
    <source>
        <strain evidence="2 3">S-51</strain>
    </source>
</reference>
<keyword evidence="1" id="KW-0812">Transmembrane</keyword>
<protein>
    <submittedName>
        <fullName evidence="2">DUF1345 domain-containing protein</fullName>
    </submittedName>
</protein>
<dbReference type="EMBL" id="JABBGK010000001">
    <property type="protein sequence ID" value="NML73665.1"/>
    <property type="molecule type" value="Genomic_DNA"/>
</dbReference>
<gene>
    <name evidence="2" type="ORF">HHL25_05940</name>
</gene>
<dbReference type="AlphaFoldDB" id="A0A7Y0FVB2"/>
<feature type="transmembrane region" description="Helical" evidence="1">
    <location>
        <begin position="105"/>
        <end position="124"/>
    </location>
</feature>
<feature type="transmembrane region" description="Helical" evidence="1">
    <location>
        <begin position="16"/>
        <end position="33"/>
    </location>
</feature>
<keyword evidence="3" id="KW-1185">Reference proteome</keyword>